<sequence>MSTNRPRRIDRDTAEQLLGGAVGGPSAGQGASLTGPDGGPGQLARVLAAAAAPATAGELAGEEAALAAFREARLAPHPVTTTAPVRRRPMATATLARAFSTKAAAAVLGATALCGVAVAAGTGNLPGIGGGTPEPARTLGTDGASAAGSASSPTGGSAHGASARPPGTSPSAGAQALVPTPGSPSADGHGAGHPAAGPLADLCRGFVERTGKGEHPLRVAADPLFAQLVTEAGGADKVAEYCAKAPDRAGQDGHQGATGQPHDPGRTGSGSGAGKGGDGQGAQNGGNANGGNQNGGGANGGNQNGGADSKPGGHGGATAPAPPGGPTVRPGKSDDPKSGTS</sequence>
<dbReference type="RefSeq" id="WP_369183731.1">
    <property type="nucleotide sequence ID" value="NZ_CP163445.1"/>
</dbReference>
<feature type="region of interest" description="Disordered" evidence="1">
    <location>
        <begin position="247"/>
        <end position="341"/>
    </location>
</feature>
<feature type="compositionally biased region" description="Basic and acidic residues" evidence="1">
    <location>
        <begin position="331"/>
        <end position="341"/>
    </location>
</feature>
<reference evidence="2" key="1">
    <citation type="submission" date="2024-07" db="EMBL/GenBank/DDBJ databases">
        <authorList>
            <person name="Yu S.T."/>
        </authorList>
    </citation>
    <scope>NUCLEOTIDE SEQUENCE</scope>
    <source>
        <strain evidence="2">Y1</strain>
    </source>
</reference>
<feature type="region of interest" description="Disordered" evidence="1">
    <location>
        <begin position="1"/>
        <end position="39"/>
    </location>
</feature>
<feature type="compositionally biased region" description="Low complexity" evidence="1">
    <location>
        <begin position="140"/>
        <end position="163"/>
    </location>
</feature>
<gene>
    <name evidence="2" type="ORF">AB2U05_18105</name>
</gene>
<dbReference type="EMBL" id="CP163445">
    <property type="protein sequence ID" value="XDQ80235.1"/>
    <property type="molecule type" value="Genomic_DNA"/>
</dbReference>
<evidence type="ECO:0000313" key="2">
    <source>
        <dbReference type="EMBL" id="XDQ80235.1"/>
    </source>
</evidence>
<protein>
    <submittedName>
        <fullName evidence="2">Uncharacterized protein</fullName>
    </submittedName>
</protein>
<feature type="region of interest" description="Disordered" evidence="1">
    <location>
        <begin position="126"/>
        <end position="196"/>
    </location>
</feature>
<feature type="compositionally biased region" description="Low complexity" evidence="1">
    <location>
        <begin position="186"/>
        <end position="196"/>
    </location>
</feature>
<evidence type="ECO:0000256" key="1">
    <source>
        <dbReference type="SAM" id="MobiDB-lite"/>
    </source>
</evidence>
<feature type="compositionally biased region" description="Gly residues" evidence="1">
    <location>
        <begin position="267"/>
        <end position="304"/>
    </location>
</feature>
<name>A0AB39TM08_9ACTN</name>
<proteinExistence type="predicted"/>
<organism evidence="2">
    <name type="scientific">Streptomyces sp. Y1</name>
    <dbReference type="NCBI Taxonomy" id="3238634"/>
    <lineage>
        <taxon>Bacteria</taxon>
        <taxon>Bacillati</taxon>
        <taxon>Actinomycetota</taxon>
        <taxon>Actinomycetes</taxon>
        <taxon>Kitasatosporales</taxon>
        <taxon>Streptomycetaceae</taxon>
        <taxon>Streptomyces</taxon>
    </lineage>
</organism>
<dbReference type="AlphaFoldDB" id="A0AB39TM08"/>
<accession>A0AB39TM08</accession>